<dbReference type="InterPro" id="IPR035984">
    <property type="entry name" value="Acyl-CoA-binding_sf"/>
</dbReference>
<dbReference type="PROSITE" id="PS51228">
    <property type="entry name" value="ACB_2"/>
    <property type="match status" value="1"/>
</dbReference>
<reference evidence="3 4" key="1">
    <citation type="submission" date="2017-09" db="EMBL/GenBank/DDBJ databases">
        <title>The draft genome sequences of Marinobacter sp. PWS21.</title>
        <authorList>
            <person name="Cao J."/>
        </authorList>
    </citation>
    <scope>NUCLEOTIDE SEQUENCE [LARGE SCALE GENOMIC DNA]</scope>
    <source>
        <strain evidence="3 4">PWS21</strain>
    </source>
</reference>
<evidence type="ECO:0000256" key="1">
    <source>
        <dbReference type="ARBA" id="ARBA00023121"/>
    </source>
</evidence>
<name>A0A2G1UGU3_9GAMM</name>
<dbReference type="InterPro" id="IPR014352">
    <property type="entry name" value="FERM/acyl-CoA-bd_prot_sf"/>
</dbReference>
<dbReference type="PRINTS" id="PR00689">
    <property type="entry name" value="ACOABINDINGP"/>
</dbReference>
<dbReference type="InterPro" id="IPR000582">
    <property type="entry name" value="Acyl-CoA-binding_protein"/>
</dbReference>
<dbReference type="Gene3D" id="1.20.80.10">
    <property type="match status" value="1"/>
</dbReference>
<feature type="domain" description="ACB" evidence="2">
    <location>
        <begin position="4"/>
        <end position="87"/>
    </location>
</feature>
<dbReference type="RefSeq" id="WP_099615870.1">
    <property type="nucleotide sequence ID" value="NZ_KZ319377.1"/>
</dbReference>
<proteinExistence type="predicted"/>
<dbReference type="GO" id="GO:0000062">
    <property type="term" value="F:fatty-acyl-CoA binding"/>
    <property type="evidence" value="ECO:0007669"/>
    <property type="project" value="InterPro"/>
</dbReference>
<keyword evidence="4" id="KW-1185">Reference proteome</keyword>
<sequence length="87" mass="9837">MSDLKAKFDEAVNYIQTAEGDFKPSNEMKLEFYALFKQATAGDVSGKRPGMMDFVGRAKYDAWEKLKGTSADDAMQKYIDRLEQLKG</sequence>
<dbReference type="Pfam" id="PF00887">
    <property type="entry name" value="ACBP"/>
    <property type="match status" value="1"/>
</dbReference>
<gene>
    <name evidence="3" type="ORF">CLH61_16510</name>
</gene>
<dbReference type="SUPFAM" id="SSF47027">
    <property type="entry name" value="Acyl-CoA binding protein"/>
    <property type="match status" value="1"/>
</dbReference>
<organism evidence="3 4">
    <name type="scientific">Marinobacter profundi</name>
    <dbReference type="NCBI Taxonomy" id="2666256"/>
    <lineage>
        <taxon>Bacteria</taxon>
        <taxon>Pseudomonadati</taxon>
        <taxon>Pseudomonadota</taxon>
        <taxon>Gammaproteobacteria</taxon>
        <taxon>Pseudomonadales</taxon>
        <taxon>Marinobacteraceae</taxon>
        <taxon>Marinobacter</taxon>
    </lineage>
</organism>
<dbReference type="AlphaFoldDB" id="A0A2G1UGU3"/>
<dbReference type="PANTHER" id="PTHR23310:SF62">
    <property type="entry name" value="ACYL-COA BINDING PROTEIN 1, ISOFORM A"/>
    <property type="match status" value="1"/>
</dbReference>
<protein>
    <submittedName>
        <fullName evidence="3">Acyl-CoA-binding protein</fullName>
    </submittedName>
</protein>
<evidence type="ECO:0000313" key="4">
    <source>
        <dbReference type="Proteomes" id="UP000231409"/>
    </source>
</evidence>
<evidence type="ECO:0000259" key="2">
    <source>
        <dbReference type="PROSITE" id="PS51228"/>
    </source>
</evidence>
<dbReference type="EMBL" id="NTFH01000015">
    <property type="protein sequence ID" value="PHQ13721.1"/>
    <property type="molecule type" value="Genomic_DNA"/>
</dbReference>
<dbReference type="FunFam" id="1.20.80.10:FF:000010">
    <property type="entry name" value="Acyl-CoA-binding domain-containing protein 5"/>
    <property type="match status" value="1"/>
</dbReference>
<dbReference type="Proteomes" id="UP000231409">
    <property type="component" value="Unassembled WGS sequence"/>
</dbReference>
<dbReference type="GO" id="GO:0006631">
    <property type="term" value="P:fatty acid metabolic process"/>
    <property type="evidence" value="ECO:0007669"/>
    <property type="project" value="TreeGrafter"/>
</dbReference>
<keyword evidence="1" id="KW-0446">Lipid-binding</keyword>
<dbReference type="InterPro" id="IPR022408">
    <property type="entry name" value="Acyl-CoA-binding_prot_CS"/>
</dbReference>
<evidence type="ECO:0000313" key="3">
    <source>
        <dbReference type="EMBL" id="PHQ13721.1"/>
    </source>
</evidence>
<comment type="caution">
    <text evidence="3">The sequence shown here is derived from an EMBL/GenBank/DDBJ whole genome shotgun (WGS) entry which is preliminary data.</text>
</comment>
<dbReference type="PANTHER" id="PTHR23310">
    <property type="entry name" value="ACYL-COA-BINDING PROTEIN, ACBP"/>
    <property type="match status" value="1"/>
</dbReference>
<accession>A0A2G1UGU3</accession>
<dbReference type="PROSITE" id="PS00880">
    <property type="entry name" value="ACB_1"/>
    <property type="match status" value="1"/>
</dbReference>